<proteinExistence type="predicted"/>
<evidence type="ECO:0000313" key="7">
    <source>
        <dbReference type="EMBL" id="SVE22891.1"/>
    </source>
</evidence>
<dbReference type="GO" id="GO:0043190">
    <property type="term" value="C:ATP-binding cassette (ABC) transporter complex"/>
    <property type="evidence" value="ECO:0007669"/>
    <property type="project" value="TreeGrafter"/>
</dbReference>
<evidence type="ECO:0000256" key="2">
    <source>
        <dbReference type="ARBA" id="ARBA00022475"/>
    </source>
</evidence>
<keyword evidence="4 6" id="KW-1133">Transmembrane helix</keyword>
<keyword evidence="2" id="KW-1003">Cell membrane</keyword>
<keyword evidence="3 6" id="KW-0812">Transmembrane</keyword>
<dbReference type="GO" id="GO:0015920">
    <property type="term" value="P:lipopolysaccharide transport"/>
    <property type="evidence" value="ECO:0007669"/>
    <property type="project" value="TreeGrafter"/>
</dbReference>
<comment type="subcellular location">
    <subcellularLocation>
        <location evidence="1">Cell membrane</location>
        <topology evidence="1">Multi-pass membrane protein</topology>
    </subcellularLocation>
</comment>
<accession>A0A383BSP7</accession>
<evidence type="ECO:0008006" key="8">
    <source>
        <dbReference type="Google" id="ProtNLM"/>
    </source>
</evidence>
<feature type="transmembrane region" description="Helical" evidence="6">
    <location>
        <begin position="12"/>
        <end position="29"/>
    </location>
</feature>
<sequence length="159" mass="17127">MSTLDRYVLVEWLKVFGVALGALIGLLILQDAANHAGDFRQGGATLGELVTYYGWLVPGYLPWLLPVALFVSSLFVFATLRRNNEIAVSRACGVSVTRLSRFLLVAAFCLSGLTYGLNVSWSPLATEKAQGVLNGMSGKGLGRGIVSNFEMEPGTEGRR</sequence>
<organism evidence="7">
    <name type="scientific">marine metagenome</name>
    <dbReference type="NCBI Taxonomy" id="408172"/>
    <lineage>
        <taxon>unclassified sequences</taxon>
        <taxon>metagenomes</taxon>
        <taxon>ecological metagenomes</taxon>
    </lineage>
</organism>
<keyword evidence="5 6" id="KW-0472">Membrane</keyword>
<dbReference type="EMBL" id="UINC01202880">
    <property type="protein sequence ID" value="SVE22891.1"/>
    <property type="molecule type" value="Genomic_DNA"/>
</dbReference>
<evidence type="ECO:0000256" key="4">
    <source>
        <dbReference type="ARBA" id="ARBA00022989"/>
    </source>
</evidence>
<reference evidence="7" key="1">
    <citation type="submission" date="2018-05" db="EMBL/GenBank/DDBJ databases">
        <authorList>
            <person name="Lanie J.A."/>
            <person name="Ng W.-L."/>
            <person name="Kazmierczak K.M."/>
            <person name="Andrzejewski T.M."/>
            <person name="Davidsen T.M."/>
            <person name="Wayne K.J."/>
            <person name="Tettelin H."/>
            <person name="Glass J.I."/>
            <person name="Rusch D."/>
            <person name="Podicherti R."/>
            <person name="Tsui H.-C.T."/>
            <person name="Winkler M.E."/>
        </authorList>
    </citation>
    <scope>NUCLEOTIDE SEQUENCE</scope>
</reference>
<dbReference type="PANTHER" id="PTHR33529:SF2">
    <property type="entry name" value="LIPOPOLYSACCHARIDE EXPORT SYSTEM PERMEASE PROTEIN LPTG"/>
    <property type="match status" value="1"/>
</dbReference>
<evidence type="ECO:0000256" key="6">
    <source>
        <dbReference type="SAM" id="Phobius"/>
    </source>
</evidence>
<dbReference type="AlphaFoldDB" id="A0A383BSP7"/>
<dbReference type="InterPro" id="IPR005495">
    <property type="entry name" value="LptG/LptF_permease"/>
</dbReference>
<dbReference type="PANTHER" id="PTHR33529">
    <property type="entry name" value="SLR0882 PROTEIN-RELATED"/>
    <property type="match status" value="1"/>
</dbReference>
<evidence type="ECO:0000256" key="3">
    <source>
        <dbReference type="ARBA" id="ARBA00022692"/>
    </source>
</evidence>
<evidence type="ECO:0000256" key="1">
    <source>
        <dbReference type="ARBA" id="ARBA00004651"/>
    </source>
</evidence>
<dbReference type="Pfam" id="PF03739">
    <property type="entry name" value="LptF_LptG"/>
    <property type="match status" value="1"/>
</dbReference>
<gene>
    <name evidence="7" type="ORF">METZ01_LOCUS475745</name>
</gene>
<protein>
    <recommendedName>
        <fullName evidence="8">LptF/LptG family permease</fullName>
    </recommendedName>
</protein>
<feature type="non-terminal residue" evidence="7">
    <location>
        <position position="159"/>
    </location>
</feature>
<feature type="transmembrane region" description="Helical" evidence="6">
    <location>
        <begin position="101"/>
        <end position="121"/>
    </location>
</feature>
<feature type="transmembrane region" description="Helical" evidence="6">
    <location>
        <begin position="60"/>
        <end position="80"/>
    </location>
</feature>
<name>A0A383BSP7_9ZZZZ</name>
<evidence type="ECO:0000256" key="5">
    <source>
        <dbReference type="ARBA" id="ARBA00023136"/>
    </source>
</evidence>